<dbReference type="InterPro" id="IPR013320">
    <property type="entry name" value="ConA-like_dom_sf"/>
</dbReference>
<accession>A0A6J8DRM3</accession>
<keyword evidence="1" id="KW-1133">Transmembrane helix</keyword>
<dbReference type="PROSITE" id="PS50060">
    <property type="entry name" value="MAM_2"/>
    <property type="match status" value="1"/>
</dbReference>
<dbReference type="SUPFAM" id="SSF49899">
    <property type="entry name" value="Concanavalin A-like lectins/glucanases"/>
    <property type="match status" value="1"/>
</dbReference>
<evidence type="ECO:0000256" key="1">
    <source>
        <dbReference type="SAM" id="Phobius"/>
    </source>
</evidence>
<evidence type="ECO:0000313" key="4">
    <source>
        <dbReference type="Proteomes" id="UP000507470"/>
    </source>
</evidence>
<dbReference type="EMBL" id="CACVKT020007774">
    <property type="protein sequence ID" value="CAC5410595.1"/>
    <property type="molecule type" value="Genomic_DNA"/>
</dbReference>
<feature type="domain" description="MAM" evidence="2">
    <location>
        <begin position="212"/>
        <end position="389"/>
    </location>
</feature>
<evidence type="ECO:0000259" key="2">
    <source>
        <dbReference type="PROSITE" id="PS50060"/>
    </source>
</evidence>
<dbReference type="Pfam" id="PF00629">
    <property type="entry name" value="MAM"/>
    <property type="match status" value="1"/>
</dbReference>
<evidence type="ECO:0000313" key="3">
    <source>
        <dbReference type="EMBL" id="CAC5410595.1"/>
    </source>
</evidence>
<name>A0A6J8DRM3_MYTCO</name>
<reference evidence="3 4" key="1">
    <citation type="submission" date="2020-06" db="EMBL/GenBank/DDBJ databases">
        <authorList>
            <person name="Li R."/>
            <person name="Bekaert M."/>
        </authorList>
    </citation>
    <scope>NUCLEOTIDE SEQUENCE [LARGE SCALE GENOMIC DNA]</scope>
    <source>
        <strain evidence="4">wild</strain>
    </source>
</reference>
<keyword evidence="1" id="KW-0472">Membrane</keyword>
<keyword evidence="1" id="KW-0812">Transmembrane</keyword>
<gene>
    <name evidence="3" type="ORF">MCOR_43770</name>
</gene>
<proteinExistence type="predicted"/>
<organism evidence="3 4">
    <name type="scientific">Mytilus coruscus</name>
    <name type="common">Sea mussel</name>
    <dbReference type="NCBI Taxonomy" id="42192"/>
    <lineage>
        <taxon>Eukaryota</taxon>
        <taxon>Metazoa</taxon>
        <taxon>Spiralia</taxon>
        <taxon>Lophotrochozoa</taxon>
        <taxon>Mollusca</taxon>
        <taxon>Bivalvia</taxon>
        <taxon>Autobranchia</taxon>
        <taxon>Pteriomorphia</taxon>
        <taxon>Mytilida</taxon>
        <taxon>Mytiloidea</taxon>
        <taxon>Mytilidae</taxon>
        <taxon>Mytilinae</taxon>
        <taxon>Mytilus</taxon>
    </lineage>
</organism>
<keyword evidence="4" id="KW-1185">Reference proteome</keyword>
<dbReference type="Proteomes" id="UP000507470">
    <property type="component" value="Unassembled WGS sequence"/>
</dbReference>
<sequence>MDVYEQAPFRMTVEAHFKYINSTTVRAILVDDTSIAHRICQGQQVETTCLDMNTPIKIECETQFLAGDIQISLEPENFISQQKNCTKNSIESELNTFCRNFNKWDQCKFNVLDFINGYEDCYVFSKHIAITYQCNDIPKGSIESSTQYDVTGIAAGVSGGILLTIIAVVVICRFSRTIRYPEETVNISCRNTSLIQLQNIGVQEEETSCRLNPCVLNVNDTHTIEDNCNENGTSVSTFEWDFGDWVKVSSNSSTWDRTKFIPDHTQVVQGFQGYSMTAFSFSGTAGTARINTDNEFMKPICLSLWYQFYIRSFDCSFSIYKISDGNQTLLFTAEGNSTSLGQWINILVDVYEQVPFKITLEAHFKYRNSNLARAILIDDTSIVHRPCQGKCELE</sequence>
<dbReference type="GO" id="GO:0016020">
    <property type="term" value="C:membrane"/>
    <property type="evidence" value="ECO:0007669"/>
    <property type="project" value="InterPro"/>
</dbReference>
<dbReference type="AlphaFoldDB" id="A0A6J8DRM3"/>
<dbReference type="SMART" id="SM00137">
    <property type="entry name" value="MAM"/>
    <property type="match status" value="1"/>
</dbReference>
<protein>
    <recommendedName>
        <fullName evidence="2">MAM domain-containing protein</fullName>
    </recommendedName>
</protein>
<feature type="transmembrane region" description="Helical" evidence="1">
    <location>
        <begin position="152"/>
        <end position="172"/>
    </location>
</feature>
<dbReference type="InterPro" id="IPR000998">
    <property type="entry name" value="MAM_dom"/>
</dbReference>